<evidence type="ECO:0000256" key="2">
    <source>
        <dbReference type="ARBA" id="ARBA00022692"/>
    </source>
</evidence>
<keyword evidence="3 5" id="KW-1133">Transmembrane helix</keyword>
<dbReference type="PANTHER" id="PTHR33507">
    <property type="entry name" value="INNER MEMBRANE PROTEIN YBBJ"/>
    <property type="match status" value="1"/>
</dbReference>
<dbReference type="RefSeq" id="WP_126415569.1">
    <property type="nucleotide sequence ID" value="NZ_LR134476.1"/>
</dbReference>
<evidence type="ECO:0000256" key="5">
    <source>
        <dbReference type="SAM" id="Phobius"/>
    </source>
</evidence>
<comment type="subcellular location">
    <subcellularLocation>
        <location evidence="1">Membrane</location>
        <topology evidence="1">Multi-pass membrane protein</topology>
    </subcellularLocation>
</comment>
<accession>A0A3S4VEE4</accession>
<evidence type="ECO:0000256" key="4">
    <source>
        <dbReference type="ARBA" id="ARBA00023136"/>
    </source>
</evidence>
<evidence type="ECO:0000256" key="3">
    <source>
        <dbReference type="ARBA" id="ARBA00022989"/>
    </source>
</evidence>
<evidence type="ECO:0000259" key="6">
    <source>
        <dbReference type="Pfam" id="PF01957"/>
    </source>
</evidence>
<dbReference type="PANTHER" id="PTHR33507:SF3">
    <property type="entry name" value="INNER MEMBRANE PROTEIN YBBJ"/>
    <property type="match status" value="1"/>
</dbReference>
<keyword evidence="2 5" id="KW-0812">Transmembrane</keyword>
<dbReference type="InterPro" id="IPR052165">
    <property type="entry name" value="Membrane_assoc_protease"/>
</dbReference>
<dbReference type="AlphaFoldDB" id="A0A3S4VEE4"/>
<sequence length="147" mass="15682">MAWGIWAIITLVLLIAETLTVDFLFMMFAGGTLVAAITSAIAPDALVLQIVLFAVVSVLGIAFIRPWARRHVNDSSKGESNVYAMRGQVAHALTDIDVKAGRVKIGGEVWSAKTYGPPIAEGTAVVVVGVEGARAVVEQFNPTNNYR</sequence>
<dbReference type="SUPFAM" id="SSF141322">
    <property type="entry name" value="NfeD domain-like"/>
    <property type="match status" value="1"/>
</dbReference>
<feature type="domain" description="NfeD-like C-terminal" evidence="6">
    <location>
        <begin position="84"/>
        <end position="138"/>
    </location>
</feature>
<dbReference type="OrthoDB" id="3174252at2"/>
<gene>
    <name evidence="7" type="ORF">NCTC13354_00028</name>
</gene>
<dbReference type="Pfam" id="PF01957">
    <property type="entry name" value="NfeD"/>
    <property type="match status" value="1"/>
</dbReference>
<dbReference type="EMBL" id="LR134476">
    <property type="protein sequence ID" value="VEI12354.1"/>
    <property type="molecule type" value="Genomic_DNA"/>
</dbReference>
<reference evidence="7 8" key="1">
    <citation type="submission" date="2018-12" db="EMBL/GenBank/DDBJ databases">
        <authorList>
            <consortium name="Pathogen Informatics"/>
        </authorList>
    </citation>
    <scope>NUCLEOTIDE SEQUENCE [LARGE SCALE GENOMIC DNA]</scope>
    <source>
        <strain evidence="7 8">NCTC13354</strain>
    </source>
</reference>
<dbReference type="Proteomes" id="UP000269542">
    <property type="component" value="Chromosome"/>
</dbReference>
<keyword evidence="4 5" id="KW-0472">Membrane</keyword>
<proteinExistence type="predicted"/>
<feature type="transmembrane region" description="Helical" evidence="5">
    <location>
        <begin position="46"/>
        <end position="68"/>
    </location>
</feature>
<dbReference type="InterPro" id="IPR002810">
    <property type="entry name" value="NfeD-like_C"/>
</dbReference>
<dbReference type="InterPro" id="IPR012340">
    <property type="entry name" value="NA-bd_OB-fold"/>
</dbReference>
<protein>
    <submittedName>
        <fullName evidence="7">NfeD-like C-terminal, partner-binding</fullName>
    </submittedName>
</protein>
<dbReference type="Gene3D" id="2.40.50.140">
    <property type="entry name" value="Nucleic acid-binding proteins"/>
    <property type="match status" value="1"/>
</dbReference>
<organism evidence="7 8">
    <name type="scientific">Trueperella bialowiezensis</name>
    <dbReference type="NCBI Taxonomy" id="312285"/>
    <lineage>
        <taxon>Bacteria</taxon>
        <taxon>Bacillati</taxon>
        <taxon>Actinomycetota</taxon>
        <taxon>Actinomycetes</taxon>
        <taxon>Actinomycetales</taxon>
        <taxon>Actinomycetaceae</taxon>
        <taxon>Trueperella</taxon>
    </lineage>
</organism>
<name>A0A3S4VEE4_9ACTO</name>
<dbReference type="KEGG" id="tbw:NCTC13354_00028"/>
<evidence type="ECO:0000256" key="1">
    <source>
        <dbReference type="ARBA" id="ARBA00004141"/>
    </source>
</evidence>
<dbReference type="GO" id="GO:0005886">
    <property type="term" value="C:plasma membrane"/>
    <property type="evidence" value="ECO:0007669"/>
    <property type="project" value="TreeGrafter"/>
</dbReference>
<evidence type="ECO:0000313" key="7">
    <source>
        <dbReference type="EMBL" id="VEI12354.1"/>
    </source>
</evidence>
<evidence type="ECO:0000313" key="8">
    <source>
        <dbReference type="Proteomes" id="UP000269542"/>
    </source>
</evidence>
<keyword evidence="8" id="KW-1185">Reference proteome</keyword>